<dbReference type="InterPro" id="IPR029045">
    <property type="entry name" value="ClpP/crotonase-like_dom_sf"/>
</dbReference>
<organism evidence="2 3">
    <name type="scientific">Pseudomonas phage phiK7A1</name>
    <dbReference type="NCBI Taxonomy" id="2759194"/>
    <lineage>
        <taxon>Viruses</taxon>
        <taxon>Duplodnaviria</taxon>
        <taxon>Heunggongvirae</taxon>
        <taxon>Uroviricota</taxon>
        <taxon>Caudoviricetes</taxon>
        <taxon>Vandenendeviridae</taxon>
        <taxon>Gorskivirinae</taxon>
        <taxon>Torinovirus</taxon>
        <taxon>Torinovirus K7A1</taxon>
    </lineage>
</organism>
<accession>A0A7H0XFP7</accession>
<dbReference type="Proteomes" id="UP000516415">
    <property type="component" value="Segment"/>
</dbReference>
<evidence type="ECO:0000313" key="3">
    <source>
        <dbReference type="Proteomes" id="UP000516415"/>
    </source>
</evidence>
<evidence type="ECO:0000313" key="2">
    <source>
        <dbReference type="EMBL" id="QNR53837.1"/>
    </source>
</evidence>
<proteinExistence type="predicted"/>
<feature type="compositionally biased region" description="Acidic residues" evidence="1">
    <location>
        <begin position="195"/>
        <end position="205"/>
    </location>
</feature>
<dbReference type="EMBL" id="MT740307">
    <property type="protein sequence ID" value="QNR53837.1"/>
    <property type="molecule type" value="Genomic_DNA"/>
</dbReference>
<dbReference type="GO" id="GO:0008233">
    <property type="term" value="F:peptidase activity"/>
    <property type="evidence" value="ECO:0007669"/>
    <property type="project" value="UniProtKB-KW"/>
</dbReference>
<gene>
    <name evidence="2" type="ORF">phiK7A1_047c</name>
</gene>
<dbReference type="Gene3D" id="3.90.226.10">
    <property type="entry name" value="2-enoyl-CoA Hydratase, Chain A, domain 1"/>
    <property type="match status" value="1"/>
</dbReference>
<name>A0A7H0XFP7_9CAUD</name>
<evidence type="ECO:0000256" key="1">
    <source>
        <dbReference type="SAM" id="MobiDB-lite"/>
    </source>
</evidence>
<feature type="region of interest" description="Disordered" evidence="1">
    <location>
        <begin position="194"/>
        <end position="219"/>
    </location>
</feature>
<keyword evidence="2" id="KW-0378">Hydrolase</keyword>
<dbReference type="Pfam" id="PF00574">
    <property type="entry name" value="CLP_protease"/>
    <property type="match status" value="1"/>
</dbReference>
<dbReference type="SUPFAM" id="SSF52096">
    <property type="entry name" value="ClpP/crotonase"/>
    <property type="match status" value="1"/>
</dbReference>
<dbReference type="InterPro" id="IPR023562">
    <property type="entry name" value="ClpP/TepA"/>
</dbReference>
<protein>
    <submittedName>
        <fullName evidence="2">Clp protease</fullName>
    </submittedName>
</protein>
<keyword evidence="2" id="KW-0645">Protease</keyword>
<dbReference type="GO" id="GO:0006508">
    <property type="term" value="P:proteolysis"/>
    <property type="evidence" value="ECO:0007669"/>
    <property type="project" value="UniProtKB-KW"/>
</dbReference>
<sequence length="219" mass="24261">MSERDVQRIMVRHNTTSDYVIRLARPITEADDFADEFQILAGAGQNDTVKLLIVSPGGSLDTCTLITKAMYECEAHITGWIGPTCASAGSAIALACDDWEVDEMSTLMIHTASFGDGGKAPEIEASVSSKLRQIRRWVTNTYAGFLTEDEIENVIAGRDYYFDVDNGLVERLTAYGEYRDAKRAALYEAAHNVEEELDKEPEEAVESTPSKPKRQKKAE</sequence>
<reference evidence="2 3" key="1">
    <citation type="submission" date="2020-07" db="EMBL/GenBank/DDBJ databases">
        <authorList>
            <person name="Martino G."/>
            <person name="Holtappels D."/>
            <person name="Wagemans J."/>
            <person name="Lavigne R."/>
            <person name="Turina M."/>
            <person name="Ciuffo M."/>
        </authorList>
    </citation>
    <scope>NUCLEOTIDE SEQUENCE [LARGE SCALE GENOMIC DNA]</scope>
</reference>
<keyword evidence="3" id="KW-1185">Reference proteome</keyword>